<dbReference type="InterPro" id="IPR000700">
    <property type="entry name" value="PAS-assoc_C"/>
</dbReference>
<organism evidence="5 6">
    <name type="scientific">Marinilabilia rubra</name>
    <dbReference type="NCBI Taxonomy" id="2162893"/>
    <lineage>
        <taxon>Bacteria</taxon>
        <taxon>Pseudomonadati</taxon>
        <taxon>Bacteroidota</taxon>
        <taxon>Bacteroidia</taxon>
        <taxon>Marinilabiliales</taxon>
        <taxon>Marinilabiliaceae</taxon>
        <taxon>Marinilabilia</taxon>
    </lineage>
</organism>
<dbReference type="PROSITE" id="PS50112">
    <property type="entry name" value="PAS"/>
    <property type="match status" value="1"/>
</dbReference>
<dbReference type="InterPro" id="IPR000014">
    <property type="entry name" value="PAS"/>
</dbReference>
<feature type="domain" description="PAS" evidence="3">
    <location>
        <begin position="508"/>
        <end position="562"/>
    </location>
</feature>
<dbReference type="RefSeq" id="WP_109264390.1">
    <property type="nucleotide sequence ID" value="NZ_QEWP01000007.1"/>
</dbReference>
<dbReference type="Gene3D" id="3.30.450.20">
    <property type="entry name" value="PAS domain"/>
    <property type="match status" value="2"/>
</dbReference>
<dbReference type="GO" id="GO:0016301">
    <property type="term" value="F:kinase activity"/>
    <property type="evidence" value="ECO:0007669"/>
    <property type="project" value="UniProtKB-KW"/>
</dbReference>
<feature type="coiled-coil region" evidence="1">
    <location>
        <begin position="477"/>
        <end position="511"/>
    </location>
</feature>
<comment type="caution">
    <text evidence="5">The sequence shown here is derived from an EMBL/GenBank/DDBJ whole genome shotgun (WGS) entry which is preliminary data.</text>
</comment>
<accession>A0A2U2B8N5</accession>
<dbReference type="Pfam" id="PF13426">
    <property type="entry name" value="PAS_9"/>
    <property type="match status" value="2"/>
</dbReference>
<dbReference type="SMART" id="SM00091">
    <property type="entry name" value="PAS"/>
    <property type="match status" value="2"/>
</dbReference>
<reference evidence="5 6" key="1">
    <citation type="submission" date="2018-05" db="EMBL/GenBank/DDBJ databases">
        <title>Marinilabilia rubrum sp. nov., isolated from saltern sediment.</title>
        <authorList>
            <person name="Zhang R."/>
        </authorList>
    </citation>
    <scope>NUCLEOTIDE SEQUENCE [LARGE SCALE GENOMIC DNA]</scope>
    <source>
        <strain evidence="5 6">WTE16</strain>
    </source>
</reference>
<dbReference type="PANTHER" id="PTHR44757:SF2">
    <property type="entry name" value="BIOFILM ARCHITECTURE MAINTENANCE PROTEIN MBAA"/>
    <property type="match status" value="1"/>
</dbReference>
<keyword evidence="5" id="KW-0418">Kinase</keyword>
<dbReference type="PANTHER" id="PTHR44757">
    <property type="entry name" value="DIGUANYLATE CYCLASE DGCP"/>
    <property type="match status" value="1"/>
</dbReference>
<keyword evidence="2" id="KW-0812">Transmembrane</keyword>
<feature type="domain" description="PAC" evidence="4">
    <location>
        <begin position="428"/>
        <end position="482"/>
    </location>
</feature>
<dbReference type="InterPro" id="IPR001610">
    <property type="entry name" value="PAC"/>
</dbReference>
<feature type="coiled-coil region" evidence="1">
    <location>
        <begin position="322"/>
        <end position="356"/>
    </location>
</feature>
<dbReference type="Gene3D" id="3.30.450.40">
    <property type="match status" value="1"/>
</dbReference>
<proteinExistence type="predicted"/>
<evidence type="ECO:0000313" key="6">
    <source>
        <dbReference type="Proteomes" id="UP000244956"/>
    </source>
</evidence>
<keyword evidence="6" id="KW-1185">Reference proteome</keyword>
<dbReference type="Pfam" id="PF13185">
    <property type="entry name" value="GAF_2"/>
    <property type="match status" value="1"/>
</dbReference>
<dbReference type="InterPro" id="IPR035965">
    <property type="entry name" value="PAS-like_dom_sf"/>
</dbReference>
<dbReference type="PROSITE" id="PS50113">
    <property type="entry name" value="PAC"/>
    <property type="match status" value="1"/>
</dbReference>
<dbReference type="EMBL" id="QEWP01000007">
    <property type="protein sequence ID" value="PWD99406.1"/>
    <property type="molecule type" value="Genomic_DNA"/>
</dbReference>
<name>A0A2U2B8N5_9BACT</name>
<dbReference type="Proteomes" id="UP000244956">
    <property type="component" value="Unassembled WGS sequence"/>
</dbReference>
<keyword evidence="1" id="KW-0175">Coiled coil</keyword>
<keyword evidence="2" id="KW-0472">Membrane</keyword>
<dbReference type="InterPro" id="IPR052155">
    <property type="entry name" value="Biofilm_reg_signaling"/>
</dbReference>
<dbReference type="NCBIfam" id="TIGR00229">
    <property type="entry name" value="sensory_box"/>
    <property type="match status" value="2"/>
</dbReference>
<gene>
    <name evidence="5" type="ORF">DDZ16_10380</name>
</gene>
<evidence type="ECO:0000259" key="4">
    <source>
        <dbReference type="PROSITE" id="PS50113"/>
    </source>
</evidence>
<keyword evidence="2" id="KW-1133">Transmembrane helix</keyword>
<evidence type="ECO:0000259" key="3">
    <source>
        <dbReference type="PROSITE" id="PS50112"/>
    </source>
</evidence>
<dbReference type="CDD" id="cd00130">
    <property type="entry name" value="PAS"/>
    <property type="match status" value="2"/>
</dbReference>
<feature type="transmembrane region" description="Helical" evidence="2">
    <location>
        <begin position="51"/>
        <end position="77"/>
    </location>
</feature>
<dbReference type="SUPFAM" id="SSF55785">
    <property type="entry name" value="PYP-like sensor domain (PAS domain)"/>
    <property type="match status" value="2"/>
</dbReference>
<dbReference type="SUPFAM" id="SSF55781">
    <property type="entry name" value="GAF domain-like"/>
    <property type="match status" value="1"/>
</dbReference>
<dbReference type="SMART" id="SM00086">
    <property type="entry name" value="PAC"/>
    <property type="match status" value="1"/>
</dbReference>
<evidence type="ECO:0000313" key="5">
    <source>
        <dbReference type="EMBL" id="PWD99406.1"/>
    </source>
</evidence>
<sequence length="627" mass="71018">MKKADYKNILSKYSLRGFALGLGLAVVILLLSLDAGPLQQTGKGLGQLLYLVPGMWVVLFLPFIFAFAGYQIANVFAKALRKQNKRIKKEAGKTKMVLGFIDNLRQGKLEGALPAEHQKTDALTKALINLREFMVKSKKDQEQRRLEEEQRTWVTQGLAQFAELLRKNNDNLEELSYNIIHYLVNYMKINQGGVFLLNQPSNGGESNFEMTACVAYDRKKFADKSVGWGEGLIGRCALEKETIYMTDVPGDYVNITSGLGEATPKAILIVPLKANEEIYGVIELASFHPFQEFEIEFVERLGESIALTISTVKTNIKTSKLLKETQIQAEKMSQQEEELRQNLEEMKATQEESERQAVEMQGILEAIDHAAISCEFETDGTLISVNHNFLSTFKYRPEEIEDQNLRIFFFKEDVGELDKILAQLQDGQNFRGRVRRRTKLGEEIYLLTTYSPVMDNDGEIMKILSLESDVTEQVQMEDALKRSKDELGVMLDEARNEVKEHFKEIESVKIRNEKTLEGALDAIITTNKEGMLEFFNAAAEKLWGYDRQEVLGEHVSKLFSKDTAKNDSFVAAFVNSNGSKVIGERKEVPILNKYGEEVPVLFLLSDAEVGDDHSYTAFIQNVEVELF</sequence>
<protein>
    <submittedName>
        <fullName evidence="5">Histidine kinase</fullName>
    </submittedName>
</protein>
<evidence type="ECO:0000256" key="1">
    <source>
        <dbReference type="SAM" id="Coils"/>
    </source>
</evidence>
<dbReference type="OrthoDB" id="1120715at2"/>
<dbReference type="InterPro" id="IPR003018">
    <property type="entry name" value="GAF"/>
</dbReference>
<keyword evidence="5" id="KW-0808">Transferase</keyword>
<dbReference type="SMART" id="SM00065">
    <property type="entry name" value="GAF"/>
    <property type="match status" value="1"/>
</dbReference>
<dbReference type="InterPro" id="IPR029016">
    <property type="entry name" value="GAF-like_dom_sf"/>
</dbReference>
<dbReference type="AlphaFoldDB" id="A0A2U2B8N5"/>
<evidence type="ECO:0000256" key="2">
    <source>
        <dbReference type="SAM" id="Phobius"/>
    </source>
</evidence>